<dbReference type="AlphaFoldDB" id="A0A7D3XI06"/>
<name>A0A7D3XI06_9SPHN</name>
<dbReference type="KEGG" id="emv:HQR01_05770"/>
<evidence type="ECO:0000256" key="1">
    <source>
        <dbReference type="SAM" id="Coils"/>
    </source>
</evidence>
<proteinExistence type="predicted"/>
<dbReference type="Proteomes" id="UP000504693">
    <property type="component" value="Chromosome"/>
</dbReference>
<feature type="signal peptide" evidence="2">
    <location>
        <begin position="1"/>
        <end position="23"/>
    </location>
</feature>
<feature type="chain" id="PRO_5028963076" evidence="2">
    <location>
        <begin position="24"/>
        <end position="110"/>
    </location>
</feature>
<keyword evidence="1" id="KW-0175">Coiled coil</keyword>
<sequence>MRRLVLSASLPAALLLQGCIAKAAYDVATAPVRVASKGVDLATTSQSEADQKRGREIRQREARLAKLQRQYEKQLDECQEGNRRACDNAVTTYAEIQQILPTIPVEPVER</sequence>
<evidence type="ECO:0000313" key="3">
    <source>
        <dbReference type="EMBL" id="QKG70919.1"/>
    </source>
</evidence>
<dbReference type="PROSITE" id="PS51257">
    <property type="entry name" value="PROKAR_LIPOPROTEIN"/>
    <property type="match status" value="1"/>
</dbReference>
<reference evidence="3 4" key="1">
    <citation type="submission" date="2020-05" db="EMBL/GenBank/DDBJ databases">
        <title>Erythrobacter mangrovi sp. nov., isolated from rhizosphere soil of mangrove plant (Kandelia candel).</title>
        <authorList>
            <person name="Ye Y.H."/>
        </authorList>
    </citation>
    <scope>NUCLEOTIDE SEQUENCE [LARGE SCALE GENOMIC DNA]</scope>
    <source>
        <strain evidence="3 4">EB310</strain>
    </source>
</reference>
<accession>A0A7D3XI06</accession>
<evidence type="ECO:0000256" key="2">
    <source>
        <dbReference type="SAM" id="SignalP"/>
    </source>
</evidence>
<feature type="coiled-coil region" evidence="1">
    <location>
        <begin position="57"/>
        <end position="84"/>
    </location>
</feature>
<gene>
    <name evidence="3" type="ORF">HQR01_05770</name>
</gene>
<organism evidence="3 4">
    <name type="scientific">Erythrobacter mangrovi</name>
    <dbReference type="NCBI Taxonomy" id="2739433"/>
    <lineage>
        <taxon>Bacteria</taxon>
        <taxon>Pseudomonadati</taxon>
        <taxon>Pseudomonadota</taxon>
        <taxon>Alphaproteobacteria</taxon>
        <taxon>Sphingomonadales</taxon>
        <taxon>Erythrobacteraceae</taxon>
        <taxon>Erythrobacter/Porphyrobacter group</taxon>
        <taxon>Erythrobacter</taxon>
    </lineage>
</organism>
<keyword evidence="2" id="KW-0732">Signal</keyword>
<protein>
    <submittedName>
        <fullName evidence="3">Uncharacterized protein</fullName>
    </submittedName>
</protein>
<evidence type="ECO:0000313" key="4">
    <source>
        <dbReference type="Proteomes" id="UP000504693"/>
    </source>
</evidence>
<keyword evidence="4" id="KW-1185">Reference proteome</keyword>
<dbReference type="EMBL" id="CP053921">
    <property type="protein sequence ID" value="QKG70919.1"/>
    <property type="molecule type" value="Genomic_DNA"/>
</dbReference>